<evidence type="ECO:0000256" key="1">
    <source>
        <dbReference type="SAM" id="MobiDB-lite"/>
    </source>
</evidence>
<name>A0A5P2X9F1_STRST</name>
<gene>
    <name evidence="3" type="ORF">CP982_14640</name>
</gene>
<sequence>MRRRDAAVEDERGRRQGARGKLRARPQRAFYFRLAAHLGARSVRHMLADIGAAELAEWRAYEEISGPLGGARGDYNAAVVAAAIVAVNRGKNQKAPPLGDFIPRWDRTRIRKTPEELFQKAMAANTALGGQVITHN</sequence>
<dbReference type="Proteomes" id="UP000326505">
    <property type="component" value="Chromosome"/>
</dbReference>
<dbReference type="OrthoDB" id="4241224at2"/>
<feature type="compositionally biased region" description="Basic and acidic residues" evidence="1">
    <location>
        <begin position="1"/>
        <end position="14"/>
    </location>
</feature>
<feature type="domain" description="Minor tail T" evidence="2">
    <location>
        <begin position="52"/>
        <end position="124"/>
    </location>
</feature>
<evidence type="ECO:0000313" key="4">
    <source>
        <dbReference type="Proteomes" id="UP000326505"/>
    </source>
</evidence>
<organism evidence="3 4">
    <name type="scientific">Streptomyces spectabilis</name>
    <dbReference type="NCBI Taxonomy" id="68270"/>
    <lineage>
        <taxon>Bacteria</taxon>
        <taxon>Bacillati</taxon>
        <taxon>Actinomycetota</taxon>
        <taxon>Actinomycetes</taxon>
        <taxon>Kitasatosporales</taxon>
        <taxon>Streptomycetaceae</taxon>
        <taxon>Streptomyces</taxon>
    </lineage>
</organism>
<dbReference type="AlphaFoldDB" id="A0A5P2X9F1"/>
<dbReference type="KEGG" id="sspb:CP982_14640"/>
<dbReference type="EMBL" id="CP023690">
    <property type="protein sequence ID" value="QEV59825.1"/>
    <property type="molecule type" value="Genomic_DNA"/>
</dbReference>
<dbReference type="Pfam" id="PF06223">
    <property type="entry name" value="Phage_tail_T"/>
    <property type="match status" value="1"/>
</dbReference>
<feature type="region of interest" description="Disordered" evidence="1">
    <location>
        <begin position="1"/>
        <end position="21"/>
    </location>
</feature>
<dbReference type="InterPro" id="IPR009350">
    <property type="entry name" value="Phage_tail_T"/>
</dbReference>
<evidence type="ECO:0000313" key="3">
    <source>
        <dbReference type="EMBL" id="QEV59825.1"/>
    </source>
</evidence>
<evidence type="ECO:0000259" key="2">
    <source>
        <dbReference type="Pfam" id="PF06223"/>
    </source>
</evidence>
<accession>A0A5P2X9F1</accession>
<reference evidence="3 4" key="1">
    <citation type="submission" date="2017-09" db="EMBL/GenBank/DDBJ databases">
        <authorList>
            <person name="Lee N."/>
            <person name="Cho B.-K."/>
        </authorList>
    </citation>
    <scope>NUCLEOTIDE SEQUENCE [LARGE SCALE GENOMIC DNA]</scope>
    <source>
        <strain evidence="3 4">ATCC 27465</strain>
    </source>
</reference>
<proteinExistence type="predicted"/>
<protein>
    <submittedName>
        <fullName evidence="3">DUF4035 domain-containing protein</fullName>
    </submittedName>
</protein>